<organism evidence="16 17">
    <name type="scientific">Acaulospora morrowiae</name>
    <dbReference type="NCBI Taxonomy" id="94023"/>
    <lineage>
        <taxon>Eukaryota</taxon>
        <taxon>Fungi</taxon>
        <taxon>Fungi incertae sedis</taxon>
        <taxon>Mucoromycota</taxon>
        <taxon>Glomeromycotina</taxon>
        <taxon>Glomeromycetes</taxon>
        <taxon>Diversisporales</taxon>
        <taxon>Acaulosporaceae</taxon>
        <taxon>Acaulospora</taxon>
    </lineage>
</organism>
<feature type="binding site" evidence="13">
    <location>
        <begin position="267"/>
        <end position="270"/>
    </location>
    <ligand>
        <name>substrate</name>
    </ligand>
</feature>
<dbReference type="SUPFAM" id="SSF52440">
    <property type="entry name" value="PreATP-grasp domain"/>
    <property type="match status" value="1"/>
</dbReference>
<feature type="binding site" evidence="11">
    <location>
        <position position="450"/>
    </location>
    <ligand>
        <name>substrate</name>
    </ligand>
</feature>
<feature type="binding site" evidence="13">
    <location>
        <begin position="459"/>
        <end position="460"/>
    </location>
    <ligand>
        <name>substrate</name>
    </ligand>
</feature>
<feature type="binding site" evidence="11">
    <location>
        <position position="137"/>
    </location>
    <ligand>
        <name>ATP</name>
        <dbReference type="ChEBI" id="CHEBI:30616"/>
    </ligand>
</feature>
<reference evidence="16" key="1">
    <citation type="submission" date="2021-06" db="EMBL/GenBank/DDBJ databases">
        <authorList>
            <person name="Kallberg Y."/>
            <person name="Tangrot J."/>
            <person name="Rosling A."/>
        </authorList>
    </citation>
    <scope>NUCLEOTIDE SEQUENCE</scope>
    <source>
        <strain evidence="16">CL551</strain>
    </source>
</reference>
<dbReference type="GO" id="GO:0004363">
    <property type="term" value="F:glutathione synthase activity"/>
    <property type="evidence" value="ECO:0007669"/>
    <property type="project" value="UniProtKB-UniRule"/>
</dbReference>
<dbReference type="PANTHER" id="PTHR11130">
    <property type="entry name" value="GLUTATHIONE SYNTHETASE"/>
    <property type="match status" value="1"/>
</dbReference>
<evidence type="ECO:0000256" key="4">
    <source>
        <dbReference type="ARBA" id="ARBA00022598"/>
    </source>
</evidence>
<evidence type="ECO:0000256" key="13">
    <source>
        <dbReference type="PIRSR" id="PIRSR001558-3"/>
    </source>
</evidence>
<keyword evidence="6 10" id="KW-0479">Metal-binding</keyword>
<dbReference type="GO" id="GO:0005524">
    <property type="term" value="F:ATP binding"/>
    <property type="evidence" value="ECO:0007669"/>
    <property type="project" value="UniProtKB-UniRule"/>
</dbReference>
<evidence type="ECO:0000256" key="8">
    <source>
        <dbReference type="ARBA" id="ARBA00022840"/>
    </source>
</evidence>
<evidence type="ECO:0000256" key="6">
    <source>
        <dbReference type="ARBA" id="ARBA00022723"/>
    </source>
</evidence>
<keyword evidence="4 10" id="KW-0436">Ligase</keyword>
<evidence type="ECO:0000256" key="7">
    <source>
        <dbReference type="ARBA" id="ARBA00022741"/>
    </source>
</evidence>
<dbReference type="EMBL" id="CAJVPV010004119">
    <property type="protein sequence ID" value="CAG8566881.1"/>
    <property type="molecule type" value="Genomic_DNA"/>
</dbReference>
<feature type="binding site" evidence="11">
    <location>
        <begin position="364"/>
        <end position="373"/>
    </location>
    <ligand>
        <name>ATP</name>
        <dbReference type="ChEBI" id="CHEBI:30616"/>
    </ligand>
</feature>
<sequence>MSTRYSPANNLERKELTIAWCLAHGLVIRPNSPSDSSAVHAPVALYPSLFPSKEFKLALELQPVFNTLYYKLSQSHEFIKVFEVISKVDEFIEQLYNIYLTVKEEGFSQPISLGIHRSDYILHSSPNAEEAHIKQVEFNTIASSFSSLSSLTSDLHRYLSKSINHVDPSQTPDDEALPSNESMTSIPRGIAKAHQLYGSKSAVVLMVVQSGERNVFDQRWIEYVLLNNHGVHLIRRTLSEIYNEGKLDPRTKALMIDGKEISVTYFRSGYGPRDHPSEKEWEARMLIERSNSIKCPTIAYQLVGSKKVQQILTVPGVLERYISDPQEIEKLRSCFTGIHPLDSSPEGEKAVKDALENPERYVMKPQREGGGNNIYAQDIPPTLSKLTLSERSSYILMDLIQPPPMRNVVLKDGEITEDDVVSELGIYGIIIGKGNEEIVNEVGGHLLRTKGRKTNEGGVATGYAVLDSPLLF</sequence>
<feature type="binding site" evidence="12">
    <location>
        <position position="139"/>
    </location>
    <ligand>
        <name>Mg(2+)</name>
        <dbReference type="ChEBI" id="CHEBI:18420"/>
    </ligand>
</feature>
<feature type="binding site" evidence="13">
    <location>
        <begin position="212"/>
        <end position="214"/>
    </location>
    <ligand>
        <name>substrate</name>
    </ligand>
</feature>
<dbReference type="Proteomes" id="UP000789342">
    <property type="component" value="Unassembled WGS sequence"/>
</dbReference>
<feature type="binding site" evidence="13">
    <location>
        <begin position="141"/>
        <end position="144"/>
    </location>
    <ligand>
        <name>substrate</name>
    </ligand>
</feature>
<dbReference type="InterPro" id="IPR016185">
    <property type="entry name" value="PreATP-grasp_dom_sf"/>
</dbReference>
<keyword evidence="5 10" id="KW-0317">Glutathione biosynthesis</keyword>
<dbReference type="FunFam" id="3.40.50.1760:FF:000001">
    <property type="entry name" value="Glutathione synthetase"/>
    <property type="match status" value="1"/>
</dbReference>
<name>A0A9N9BHX7_9GLOM</name>
<feature type="region of interest" description="Disordered" evidence="14">
    <location>
        <begin position="164"/>
        <end position="183"/>
    </location>
</feature>
<dbReference type="Gene3D" id="3.40.50.1760">
    <property type="entry name" value="Glutathione synthase, substrate-binding domain superfamily, eukaryotic"/>
    <property type="match status" value="1"/>
</dbReference>
<dbReference type="Gene3D" id="1.10.1080.10">
    <property type="entry name" value="Glutathione Synthetase, Chain A, domain 3"/>
    <property type="match status" value="1"/>
</dbReference>
<dbReference type="PIRSF" id="PIRSF001558">
    <property type="entry name" value="GSHase"/>
    <property type="match status" value="1"/>
</dbReference>
<evidence type="ECO:0000259" key="15">
    <source>
        <dbReference type="Pfam" id="PF03199"/>
    </source>
</evidence>
<accession>A0A9N9BHX7</accession>
<evidence type="ECO:0000256" key="2">
    <source>
        <dbReference type="ARBA" id="ARBA00010385"/>
    </source>
</evidence>
<dbReference type="InterPro" id="IPR004887">
    <property type="entry name" value="GSH_synth_subst-bd"/>
</dbReference>
<comment type="caution">
    <text evidence="16">The sequence shown here is derived from an EMBL/GenBank/DDBJ whole genome shotgun (WGS) entry which is preliminary data.</text>
</comment>
<comment type="pathway">
    <text evidence="1 10">Sulfur metabolism; glutathione biosynthesis; glutathione from L-cysteine and L-glutamate: step 2/2.</text>
</comment>
<comment type="cofactor">
    <cofactor evidence="10 12">
        <name>Mg(2+)</name>
        <dbReference type="ChEBI" id="CHEBI:18420"/>
    </cofactor>
    <text evidence="10 12">Binds 1 Mg(2+) ion per subunit.</text>
</comment>
<evidence type="ECO:0000256" key="1">
    <source>
        <dbReference type="ARBA" id="ARBA00004965"/>
    </source>
</evidence>
<comment type="similarity">
    <text evidence="2 10">Belongs to the eukaryotic GSH synthase family.</text>
</comment>
<feature type="binding site" evidence="11">
    <location>
        <position position="117"/>
    </location>
    <ligand>
        <name>substrate</name>
    </ligand>
</feature>
<feature type="binding site" evidence="11">
    <location>
        <begin position="397"/>
        <end position="400"/>
    </location>
    <ligand>
        <name>ATP</name>
        <dbReference type="ChEBI" id="CHEBI:30616"/>
    </ligand>
</feature>
<dbReference type="GO" id="GO:0000287">
    <property type="term" value="F:magnesium ion binding"/>
    <property type="evidence" value="ECO:0007669"/>
    <property type="project" value="UniProtKB-UniRule"/>
</dbReference>
<dbReference type="PANTHER" id="PTHR11130:SF0">
    <property type="entry name" value="GLUTATHIONE SYNTHETASE"/>
    <property type="match status" value="1"/>
</dbReference>
<dbReference type="GO" id="GO:0043295">
    <property type="term" value="F:glutathione binding"/>
    <property type="evidence" value="ECO:0007669"/>
    <property type="project" value="UniProtKB-UniRule"/>
</dbReference>
<feature type="binding site" evidence="11">
    <location>
        <position position="375"/>
    </location>
    <ligand>
        <name>ATP</name>
        <dbReference type="ChEBI" id="CHEBI:30616"/>
    </ligand>
</feature>
<dbReference type="InterPro" id="IPR037013">
    <property type="entry name" value="GSH-S_sub-bd_sf"/>
</dbReference>
<evidence type="ECO:0000313" key="16">
    <source>
        <dbReference type="EMBL" id="CAG8566881.1"/>
    </source>
</evidence>
<evidence type="ECO:0000256" key="9">
    <source>
        <dbReference type="ARBA" id="ARBA00022842"/>
    </source>
</evidence>
<dbReference type="OrthoDB" id="2020073at2759"/>
<evidence type="ECO:0000256" key="11">
    <source>
        <dbReference type="PIRSR" id="PIRSR001558-1"/>
    </source>
</evidence>
<feature type="binding site" evidence="11">
    <location>
        <position position="448"/>
    </location>
    <ligand>
        <name>substrate</name>
    </ligand>
</feature>
<dbReference type="EC" id="6.3.2.3" evidence="10"/>
<keyword evidence="9 10" id="KW-0460">Magnesium</keyword>
<evidence type="ECO:0000256" key="12">
    <source>
        <dbReference type="PIRSR" id="PIRSR001558-2"/>
    </source>
</evidence>
<dbReference type="FunFam" id="3.30.1490.50:FF:000002">
    <property type="entry name" value="Glutathione synthetase"/>
    <property type="match status" value="1"/>
</dbReference>
<evidence type="ECO:0000256" key="10">
    <source>
        <dbReference type="PIRNR" id="PIRNR001558"/>
    </source>
</evidence>
<feature type="binding site" evidence="11">
    <location>
        <position position="423"/>
    </location>
    <ligand>
        <name>ATP</name>
        <dbReference type="ChEBI" id="CHEBI:30616"/>
    </ligand>
</feature>
<dbReference type="Gene3D" id="3.30.470.20">
    <property type="entry name" value="ATP-grasp fold, B domain"/>
    <property type="match status" value="1"/>
</dbReference>
<dbReference type="NCBIfam" id="TIGR01986">
    <property type="entry name" value="glut_syn_euk"/>
    <property type="match status" value="1"/>
</dbReference>
<keyword evidence="7 10" id="KW-0547">Nucleotide-binding</keyword>
<evidence type="ECO:0000256" key="5">
    <source>
        <dbReference type="ARBA" id="ARBA00022684"/>
    </source>
</evidence>
<feature type="binding site" evidence="12">
    <location>
        <position position="368"/>
    </location>
    <ligand>
        <name>Mg(2+)</name>
        <dbReference type="ChEBI" id="CHEBI:18420"/>
    </ligand>
</feature>
<dbReference type="InterPro" id="IPR014709">
    <property type="entry name" value="Glutathione_synthase_C_euk"/>
</dbReference>
<dbReference type="InterPro" id="IPR014042">
    <property type="entry name" value="Glutathione_synthase_a-hlx"/>
</dbReference>
<comment type="subunit">
    <text evidence="3">Homodimer.</text>
</comment>
<proteinExistence type="inferred from homology"/>
<feature type="binding site" evidence="11">
    <location>
        <position position="218"/>
    </location>
    <ligand>
        <name>substrate</name>
    </ligand>
</feature>
<feature type="domain" description="Glutathione synthase substrate-binding" evidence="15">
    <location>
        <begin position="202"/>
        <end position="303"/>
    </location>
</feature>
<dbReference type="Pfam" id="PF03199">
    <property type="entry name" value="GSH_synthase"/>
    <property type="match status" value="1"/>
</dbReference>
<keyword evidence="17" id="KW-1185">Reference proteome</keyword>
<evidence type="ECO:0000256" key="3">
    <source>
        <dbReference type="ARBA" id="ARBA00011738"/>
    </source>
</evidence>
<evidence type="ECO:0000313" key="17">
    <source>
        <dbReference type="Proteomes" id="UP000789342"/>
    </source>
</evidence>
<dbReference type="Gene3D" id="3.30.1490.80">
    <property type="match status" value="1"/>
</dbReference>
<dbReference type="SUPFAM" id="SSF56059">
    <property type="entry name" value="Glutathione synthetase ATP-binding domain-like"/>
    <property type="match status" value="1"/>
</dbReference>
<comment type="catalytic activity">
    <reaction evidence="10">
        <text>gamma-L-glutamyl-L-cysteine + glycine + ATP = glutathione + ADP + phosphate + H(+)</text>
        <dbReference type="Rhea" id="RHEA:13557"/>
        <dbReference type="ChEBI" id="CHEBI:15378"/>
        <dbReference type="ChEBI" id="CHEBI:30616"/>
        <dbReference type="ChEBI" id="CHEBI:43474"/>
        <dbReference type="ChEBI" id="CHEBI:57305"/>
        <dbReference type="ChEBI" id="CHEBI:57925"/>
        <dbReference type="ChEBI" id="CHEBI:58173"/>
        <dbReference type="ChEBI" id="CHEBI:456216"/>
        <dbReference type="EC" id="6.3.2.3"/>
    </reaction>
</comment>
<keyword evidence="8 10" id="KW-0067">ATP-binding</keyword>
<dbReference type="GO" id="GO:0005829">
    <property type="term" value="C:cytosol"/>
    <property type="evidence" value="ECO:0007669"/>
    <property type="project" value="TreeGrafter"/>
</dbReference>
<protein>
    <recommendedName>
        <fullName evidence="10">Glutathione synthetase</fullName>
        <shortName evidence="10">GSH-S</shortName>
        <ecNumber evidence="10">6.3.2.3</ecNumber>
    </recommendedName>
</protein>
<feature type="binding site" evidence="11">
    <location>
        <position position="306"/>
    </location>
    <ligand>
        <name>ATP</name>
        <dbReference type="ChEBI" id="CHEBI:30616"/>
    </ligand>
</feature>
<dbReference type="AlphaFoldDB" id="A0A9N9BHX7"/>
<dbReference type="Pfam" id="PF03917">
    <property type="entry name" value="GSH_synth_ATP"/>
    <property type="match status" value="1"/>
</dbReference>
<dbReference type="Gene3D" id="3.30.1490.50">
    <property type="match status" value="1"/>
</dbReference>
<evidence type="ECO:0000256" key="14">
    <source>
        <dbReference type="SAM" id="MobiDB-lite"/>
    </source>
</evidence>
<gene>
    <name evidence="16" type="ORF">AMORRO_LOCUS6280</name>
</gene>
<feature type="binding site" evidence="12">
    <location>
        <position position="137"/>
    </location>
    <ligand>
        <name>Mg(2+)</name>
        <dbReference type="ChEBI" id="CHEBI:18420"/>
    </ligand>
</feature>
<dbReference type="InterPro" id="IPR005615">
    <property type="entry name" value="Glutathione_synthase"/>
</dbReference>
<feature type="binding site" evidence="11">
    <location>
        <position position="456"/>
    </location>
    <ligand>
        <name>ATP</name>
        <dbReference type="ChEBI" id="CHEBI:30616"/>
    </ligand>
</feature>
<dbReference type="InterPro" id="IPR014049">
    <property type="entry name" value="Glutathione_synthase_N_euk"/>
</dbReference>